<dbReference type="EMBL" id="CP002432">
    <property type="protein sequence ID" value="ADU65411.1"/>
    <property type="molecule type" value="Genomic_DNA"/>
</dbReference>
<accession>E6W1F5</accession>
<dbReference type="Proteomes" id="UP000002572">
    <property type="component" value="Chromosome"/>
</dbReference>
<organism evidence="2 3">
    <name type="scientific">Desulfurispirillum indicum (strain ATCC BAA-1389 / DSM 22839 / S5)</name>
    <dbReference type="NCBI Taxonomy" id="653733"/>
    <lineage>
        <taxon>Bacteria</taxon>
        <taxon>Pseudomonadati</taxon>
        <taxon>Chrysiogenota</taxon>
        <taxon>Chrysiogenia</taxon>
        <taxon>Chrysiogenales</taxon>
        <taxon>Chrysiogenaceae</taxon>
        <taxon>Desulfurispirillum</taxon>
    </lineage>
</organism>
<reference evidence="2 3" key="1">
    <citation type="submission" date="2010-12" db="EMBL/GenBank/DDBJ databases">
        <title>Complete sequence of Desulfurispirillum indicum S5.</title>
        <authorList>
            <consortium name="US DOE Joint Genome Institute"/>
            <person name="Lucas S."/>
            <person name="Copeland A."/>
            <person name="Lapidus A."/>
            <person name="Cheng J.-F."/>
            <person name="Goodwin L."/>
            <person name="Pitluck S."/>
            <person name="Chertkov O."/>
            <person name="Held B."/>
            <person name="Detter J.C."/>
            <person name="Han C."/>
            <person name="Tapia R."/>
            <person name="Land M."/>
            <person name="Hauser L."/>
            <person name="Kyrpides N."/>
            <person name="Ivanova N."/>
            <person name="Mikhailova N."/>
            <person name="Haggblom M."/>
            <person name="Rauschenbach I."/>
            <person name="Bini E."/>
            <person name="Woyke T."/>
        </authorList>
    </citation>
    <scope>NUCLEOTIDE SEQUENCE [LARGE SCALE GENOMIC DNA]</scope>
    <source>
        <strain evidence="3">ATCC BAA-1389 / DSM 22839 / S5</strain>
    </source>
</reference>
<evidence type="ECO:0000313" key="3">
    <source>
        <dbReference type="Proteomes" id="UP000002572"/>
    </source>
</evidence>
<sequence length="87" mass="10149">MDAEEEFHATAAELIISPTGQVDHLVFEWNHEWGKGRQGFKRHYEPRMNANMHKWGKFHAKTVGRGNRKSLTTEITEDTEVTANRRE</sequence>
<name>E6W1F5_DESIS</name>
<protein>
    <submittedName>
        <fullName evidence="2">Uncharacterized protein</fullName>
    </submittedName>
</protein>
<dbReference type="InParanoid" id="E6W1F5"/>
<dbReference type="KEGG" id="din:Selin_0666"/>
<evidence type="ECO:0000313" key="2">
    <source>
        <dbReference type="EMBL" id="ADU65411.1"/>
    </source>
</evidence>
<feature type="region of interest" description="Disordered" evidence="1">
    <location>
        <begin position="65"/>
        <end position="87"/>
    </location>
</feature>
<dbReference type="AlphaFoldDB" id="E6W1F5"/>
<proteinExistence type="predicted"/>
<dbReference type="STRING" id="653733.Selin_0666"/>
<gene>
    <name evidence="2" type="ordered locus">Selin_0666</name>
</gene>
<dbReference type="HOGENOM" id="CLU_2478268_0_0_0"/>
<keyword evidence="3" id="KW-1185">Reference proteome</keyword>
<evidence type="ECO:0000256" key="1">
    <source>
        <dbReference type="SAM" id="MobiDB-lite"/>
    </source>
</evidence>